<protein>
    <submittedName>
        <fullName evidence="1">Uncharacterized protein</fullName>
    </submittedName>
</protein>
<organism evidence="1 2">
    <name type="scientific">Dioscorea alata</name>
    <name type="common">Purple yam</name>
    <dbReference type="NCBI Taxonomy" id="55571"/>
    <lineage>
        <taxon>Eukaryota</taxon>
        <taxon>Viridiplantae</taxon>
        <taxon>Streptophyta</taxon>
        <taxon>Embryophyta</taxon>
        <taxon>Tracheophyta</taxon>
        <taxon>Spermatophyta</taxon>
        <taxon>Magnoliopsida</taxon>
        <taxon>Liliopsida</taxon>
        <taxon>Dioscoreales</taxon>
        <taxon>Dioscoreaceae</taxon>
        <taxon>Dioscorea</taxon>
    </lineage>
</organism>
<proteinExistence type="predicted"/>
<evidence type="ECO:0000313" key="1">
    <source>
        <dbReference type="EMBL" id="KAH7677151.1"/>
    </source>
</evidence>
<gene>
    <name evidence="1" type="ORF">IHE45_07G063700</name>
</gene>
<keyword evidence="2" id="KW-1185">Reference proteome</keyword>
<name>A0ACB7VRP9_DIOAL</name>
<sequence length="101" mass="11271">MNSGTSPVESHHSLLHRAGEQNQNPRRTYRERKGSLERETQRPRARALPRSQQWRGSSFFLFSLSLSHPLKYGDAFCCSAGTPNSAPPTDLNRCSVTGQDG</sequence>
<dbReference type="EMBL" id="CM037017">
    <property type="protein sequence ID" value="KAH7677151.1"/>
    <property type="molecule type" value="Genomic_DNA"/>
</dbReference>
<accession>A0ACB7VRP9</accession>
<reference evidence="2" key="1">
    <citation type="journal article" date="2022" name="Nat. Commun.">
        <title>Chromosome evolution and the genetic basis of agronomically important traits in greater yam.</title>
        <authorList>
            <person name="Bredeson J.V."/>
            <person name="Lyons J.B."/>
            <person name="Oniyinde I.O."/>
            <person name="Okereke N.R."/>
            <person name="Kolade O."/>
            <person name="Nnabue I."/>
            <person name="Nwadili C.O."/>
            <person name="Hribova E."/>
            <person name="Parker M."/>
            <person name="Nwogha J."/>
            <person name="Shu S."/>
            <person name="Carlson J."/>
            <person name="Kariba R."/>
            <person name="Muthemba S."/>
            <person name="Knop K."/>
            <person name="Barton G.J."/>
            <person name="Sherwood A.V."/>
            <person name="Lopez-Montes A."/>
            <person name="Asiedu R."/>
            <person name="Jamnadass R."/>
            <person name="Muchugi A."/>
            <person name="Goodstein D."/>
            <person name="Egesi C.N."/>
            <person name="Featherston J."/>
            <person name="Asfaw A."/>
            <person name="Simpson G.G."/>
            <person name="Dolezel J."/>
            <person name="Hendre P.S."/>
            <person name="Van Deynze A."/>
            <person name="Kumar P.L."/>
            <person name="Obidiegwu J.E."/>
            <person name="Bhattacharjee R."/>
            <person name="Rokhsar D.S."/>
        </authorList>
    </citation>
    <scope>NUCLEOTIDE SEQUENCE [LARGE SCALE GENOMIC DNA]</scope>
    <source>
        <strain evidence="2">cv. TDa95/00328</strain>
    </source>
</reference>
<evidence type="ECO:0000313" key="2">
    <source>
        <dbReference type="Proteomes" id="UP000827976"/>
    </source>
</evidence>
<dbReference type="Proteomes" id="UP000827976">
    <property type="component" value="Chromosome 7"/>
</dbReference>
<comment type="caution">
    <text evidence="1">The sequence shown here is derived from an EMBL/GenBank/DDBJ whole genome shotgun (WGS) entry which is preliminary data.</text>
</comment>